<dbReference type="InterPro" id="IPR036661">
    <property type="entry name" value="Luciferase-like_sf"/>
</dbReference>
<dbReference type="AlphaFoldDB" id="A0A7G1I514"/>
<sequence>MKVCPVPTRPVPLLIGGHSEAALRRAATKADGWMHAGGPNDTLESMLGKLRAFRAEAGKSNEPFEIHAASPDGRSVDGCKRLEDLGVTDVIVGFRNPYTKGEDPQPLAGKVAKLERFADTVIAKVNP</sequence>
<reference evidence="2 3" key="1">
    <citation type="submission" date="2020-07" db="EMBL/GenBank/DDBJ databases">
        <title>Mycobacterium kansasii (former subtype) with zoonotic potential isolated from diseased indoor pet cat, Japan.</title>
        <authorList>
            <person name="Fukano H."/>
            <person name="Terazono T."/>
            <person name="Hoshino Y."/>
        </authorList>
    </citation>
    <scope>NUCLEOTIDE SEQUENCE [LARGE SCALE GENOMIC DNA]</scope>
    <source>
        <strain evidence="2 3">Kuro-I</strain>
    </source>
</reference>
<protein>
    <recommendedName>
        <fullName evidence="1">Luciferase-like domain-containing protein</fullName>
    </recommendedName>
</protein>
<name>A0A7G1I514_MYCKA</name>
<accession>A0A7G1I514</accession>
<dbReference type="SUPFAM" id="SSF51679">
    <property type="entry name" value="Bacterial luciferase-like"/>
    <property type="match status" value="1"/>
</dbReference>
<dbReference type="Pfam" id="PF00296">
    <property type="entry name" value="Bac_luciferase"/>
    <property type="match status" value="1"/>
</dbReference>
<proteinExistence type="predicted"/>
<organism evidence="2 3">
    <name type="scientific">Mycobacterium kansasii</name>
    <dbReference type="NCBI Taxonomy" id="1768"/>
    <lineage>
        <taxon>Bacteria</taxon>
        <taxon>Bacillati</taxon>
        <taxon>Actinomycetota</taxon>
        <taxon>Actinomycetes</taxon>
        <taxon>Mycobacteriales</taxon>
        <taxon>Mycobacteriaceae</taxon>
        <taxon>Mycobacterium</taxon>
    </lineage>
</organism>
<dbReference type="InterPro" id="IPR011251">
    <property type="entry name" value="Luciferase-like_dom"/>
</dbReference>
<gene>
    <name evidence="2" type="ORF">NIIDMKKI_12860</name>
</gene>
<keyword evidence="3" id="KW-1185">Reference proteome</keyword>
<evidence type="ECO:0000313" key="2">
    <source>
        <dbReference type="EMBL" id="BCI86080.1"/>
    </source>
</evidence>
<feature type="domain" description="Luciferase-like" evidence="1">
    <location>
        <begin position="5"/>
        <end position="69"/>
    </location>
</feature>
<dbReference type="EMBL" id="AP023343">
    <property type="protein sequence ID" value="BCI86080.1"/>
    <property type="molecule type" value="Genomic_DNA"/>
</dbReference>
<dbReference type="Proteomes" id="UP000516380">
    <property type="component" value="Chromosome"/>
</dbReference>
<dbReference type="GO" id="GO:0016705">
    <property type="term" value="F:oxidoreductase activity, acting on paired donors, with incorporation or reduction of molecular oxygen"/>
    <property type="evidence" value="ECO:0007669"/>
    <property type="project" value="InterPro"/>
</dbReference>
<dbReference type="Gene3D" id="3.20.20.30">
    <property type="entry name" value="Luciferase-like domain"/>
    <property type="match status" value="1"/>
</dbReference>
<evidence type="ECO:0000313" key="3">
    <source>
        <dbReference type="Proteomes" id="UP000516380"/>
    </source>
</evidence>
<evidence type="ECO:0000259" key="1">
    <source>
        <dbReference type="Pfam" id="PF00296"/>
    </source>
</evidence>